<name>A0A563EWW8_9PSEU</name>
<dbReference type="GO" id="GO:0003723">
    <property type="term" value="F:RNA binding"/>
    <property type="evidence" value="ECO:0007669"/>
    <property type="project" value="InterPro"/>
</dbReference>
<reference evidence="2 3" key="1">
    <citation type="submission" date="2019-07" db="EMBL/GenBank/DDBJ databases">
        <title>Lentzea xizangensis sp. nov., isolated from Qinghai-Tibetan Plateau Soils.</title>
        <authorList>
            <person name="Huang J."/>
        </authorList>
    </citation>
    <scope>NUCLEOTIDE SEQUENCE [LARGE SCALE GENOMIC DNA]</scope>
    <source>
        <strain evidence="2 3">FXJ1.1311</strain>
    </source>
</reference>
<keyword evidence="3" id="KW-1185">Reference proteome</keyword>
<dbReference type="InterPro" id="IPR036388">
    <property type="entry name" value="WH-like_DNA-bd_sf"/>
</dbReference>
<dbReference type="Gene3D" id="1.10.10.10">
    <property type="entry name" value="Winged helix-like DNA-binding domain superfamily/Winged helix DNA-binding domain"/>
    <property type="match status" value="1"/>
</dbReference>
<evidence type="ECO:0000259" key="1">
    <source>
        <dbReference type="PROSITE" id="PS50921"/>
    </source>
</evidence>
<evidence type="ECO:0000313" key="2">
    <source>
        <dbReference type="EMBL" id="TWP52217.1"/>
    </source>
</evidence>
<dbReference type="OrthoDB" id="4946329at2"/>
<sequence length="219" mass="23691">MDQVRFGPQLITRLLDYLCAELHGCLGAGLTVWSDDTLTPLIQRGAAEGREEDVAKYGALEEQVCVDDLDGMGFLAVPGSWGNEGPLVLTLYLDHPPSSHDLRVVEEIEPMLSMAAAVVEFCAGEVMRADQMVTMMQHRRVIEQAKGLVMGQQRIPAGAAFQTLVRASQHANVKLRDLCSALVLQVCGTLDETDVVPVTAPGDDAVRVARQVWAALQPG</sequence>
<dbReference type="EMBL" id="VOBR01000006">
    <property type="protein sequence ID" value="TWP52217.1"/>
    <property type="molecule type" value="Genomic_DNA"/>
</dbReference>
<dbReference type="SMART" id="SM01012">
    <property type="entry name" value="ANTAR"/>
    <property type="match status" value="1"/>
</dbReference>
<dbReference type="Pfam" id="PF03861">
    <property type="entry name" value="ANTAR"/>
    <property type="match status" value="1"/>
</dbReference>
<dbReference type="InterPro" id="IPR005561">
    <property type="entry name" value="ANTAR"/>
</dbReference>
<feature type="domain" description="ANTAR" evidence="1">
    <location>
        <begin position="122"/>
        <end position="183"/>
    </location>
</feature>
<dbReference type="AlphaFoldDB" id="A0A563EWW8"/>
<evidence type="ECO:0000313" key="3">
    <source>
        <dbReference type="Proteomes" id="UP000316639"/>
    </source>
</evidence>
<comment type="caution">
    <text evidence="2">The sequence shown here is derived from an EMBL/GenBank/DDBJ whole genome shotgun (WGS) entry which is preliminary data.</text>
</comment>
<dbReference type="RefSeq" id="WP_146351013.1">
    <property type="nucleotide sequence ID" value="NZ_VOBR01000006.1"/>
</dbReference>
<dbReference type="Proteomes" id="UP000316639">
    <property type="component" value="Unassembled WGS sequence"/>
</dbReference>
<proteinExistence type="predicted"/>
<organism evidence="2 3">
    <name type="scientific">Lentzea tibetensis</name>
    <dbReference type="NCBI Taxonomy" id="2591470"/>
    <lineage>
        <taxon>Bacteria</taxon>
        <taxon>Bacillati</taxon>
        <taxon>Actinomycetota</taxon>
        <taxon>Actinomycetes</taxon>
        <taxon>Pseudonocardiales</taxon>
        <taxon>Pseudonocardiaceae</taxon>
        <taxon>Lentzea</taxon>
    </lineage>
</organism>
<dbReference type="PROSITE" id="PS50921">
    <property type="entry name" value="ANTAR"/>
    <property type="match status" value="1"/>
</dbReference>
<accession>A0A563EWW8</accession>
<protein>
    <submittedName>
        <fullName evidence="2">ANTAR domain-containing protein</fullName>
    </submittedName>
</protein>
<gene>
    <name evidence="2" type="ORF">FKR81_11630</name>
</gene>